<evidence type="ECO:0000313" key="2">
    <source>
        <dbReference type="Proteomes" id="UP001196413"/>
    </source>
</evidence>
<organism evidence="1 2">
    <name type="scientific">Parelaphostrongylus tenuis</name>
    <name type="common">Meningeal worm</name>
    <dbReference type="NCBI Taxonomy" id="148309"/>
    <lineage>
        <taxon>Eukaryota</taxon>
        <taxon>Metazoa</taxon>
        <taxon>Ecdysozoa</taxon>
        <taxon>Nematoda</taxon>
        <taxon>Chromadorea</taxon>
        <taxon>Rhabditida</taxon>
        <taxon>Rhabditina</taxon>
        <taxon>Rhabditomorpha</taxon>
        <taxon>Strongyloidea</taxon>
        <taxon>Metastrongylidae</taxon>
        <taxon>Parelaphostrongylus</taxon>
    </lineage>
</organism>
<evidence type="ECO:0000313" key="1">
    <source>
        <dbReference type="EMBL" id="KAJ1365831.1"/>
    </source>
</evidence>
<sequence length="86" mass="10023">MLVFLITEIIENPMTRWTYAKDFCITIYETPKTIVCFAQRSASRSEERKAAKSKQRSPTTVNWDVFISSGGSWEDTIVYNIDEEYD</sequence>
<gene>
    <name evidence="1" type="ORF">KIN20_026272</name>
</gene>
<accession>A0AAD5QXW5</accession>
<proteinExistence type="predicted"/>
<reference evidence="1" key="1">
    <citation type="submission" date="2021-06" db="EMBL/GenBank/DDBJ databases">
        <title>Parelaphostrongylus tenuis whole genome reference sequence.</title>
        <authorList>
            <person name="Garwood T.J."/>
            <person name="Larsen P.A."/>
            <person name="Fountain-Jones N.M."/>
            <person name="Garbe J.R."/>
            <person name="Macchietto M.G."/>
            <person name="Kania S.A."/>
            <person name="Gerhold R.W."/>
            <person name="Richards J.E."/>
            <person name="Wolf T.M."/>
        </authorList>
    </citation>
    <scope>NUCLEOTIDE SEQUENCE</scope>
    <source>
        <strain evidence="1">MNPRO001-30</strain>
        <tissue evidence="1">Meninges</tissue>
    </source>
</reference>
<dbReference type="Proteomes" id="UP001196413">
    <property type="component" value="Unassembled WGS sequence"/>
</dbReference>
<dbReference type="AlphaFoldDB" id="A0AAD5QXW5"/>
<keyword evidence="2" id="KW-1185">Reference proteome</keyword>
<name>A0AAD5QXW5_PARTN</name>
<dbReference type="EMBL" id="JAHQIW010005370">
    <property type="protein sequence ID" value="KAJ1365831.1"/>
    <property type="molecule type" value="Genomic_DNA"/>
</dbReference>
<protein>
    <submittedName>
        <fullName evidence="1">Uncharacterized protein</fullName>
    </submittedName>
</protein>
<comment type="caution">
    <text evidence="1">The sequence shown here is derived from an EMBL/GenBank/DDBJ whole genome shotgun (WGS) entry which is preliminary data.</text>
</comment>